<keyword evidence="2" id="KW-1185">Reference proteome</keyword>
<evidence type="ECO:0000313" key="1">
    <source>
        <dbReference type="EMBL" id="KAH7681569.1"/>
    </source>
</evidence>
<protein>
    <submittedName>
        <fullName evidence="1">Uncharacterized protein</fullName>
    </submittedName>
</protein>
<sequence>MKISRPFLSGIFIEVLPGSLIPTICQRTQRKKMILNQINLVNINHMWVRNYYGCVERDAGDIWFKVNIPSFNGSLGIALLLD</sequence>
<evidence type="ECO:0000313" key="2">
    <source>
        <dbReference type="Proteomes" id="UP000827976"/>
    </source>
</evidence>
<dbReference type="Proteomes" id="UP000827976">
    <property type="component" value="Chromosome 5"/>
</dbReference>
<comment type="caution">
    <text evidence="1">The sequence shown here is derived from an EMBL/GenBank/DDBJ whole genome shotgun (WGS) entry which is preliminary data.</text>
</comment>
<reference evidence="2" key="1">
    <citation type="journal article" date="2022" name="Nat. Commun.">
        <title>Chromosome evolution and the genetic basis of agronomically important traits in greater yam.</title>
        <authorList>
            <person name="Bredeson J.V."/>
            <person name="Lyons J.B."/>
            <person name="Oniyinde I.O."/>
            <person name="Okereke N.R."/>
            <person name="Kolade O."/>
            <person name="Nnabue I."/>
            <person name="Nwadili C.O."/>
            <person name="Hribova E."/>
            <person name="Parker M."/>
            <person name="Nwogha J."/>
            <person name="Shu S."/>
            <person name="Carlson J."/>
            <person name="Kariba R."/>
            <person name="Muthemba S."/>
            <person name="Knop K."/>
            <person name="Barton G.J."/>
            <person name="Sherwood A.V."/>
            <person name="Lopez-Montes A."/>
            <person name="Asiedu R."/>
            <person name="Jamnadass R."/>
            <person name="Muchugi A."/>
            <person name="Goodstein D."/>
            <person name="Egesi C.N."/>
            <person name="Featherston J."/>
            <person name="Asfaw A."/>
            <person name="Simpson G.G."/>
            <person name="Dolezel J."/>
            <person name="Hendre P.S."/>
            <person name="Van Deynze A."/>
            <person name="Kumar P.L."/>
            <person name="Obidiegwu J.E."/>
            <person name="Bhattacharjee R."/>
            <person name="Rokhsar D.S."/>
        </authorList>
    </citation>
    <scope>NUCLEOTIDE SEQUENCE [LARGE SCALE GENOMIC DNA]</scope>
    <source>
        <strain evidence="2">cv. TDa95/00328</strain>
    </source>
</reference>
<gene>
    <name evidence="1" type="ORF">IHE45_05G067400</name>
</gene>
<dbReference type="EMBL" id="CM037015">
    <property type="protein sequence ID" value="KAH7681569.1"/>
    <property type="molecule type" value="Genomic_DNA"/>
</dbReference>
<organism evidence="1 2">
    <name type="scientific">Dioscorea alata</name>
    <name type="common">Purple yam</name>
    <dbReference type="NCBI Taxonomy" id="55571"/>
    <lineage>
        <taxon>Eukaryota</taxon>
        <taxon>Viridiplantae</taxon>
        <taxon>Streptophyta</taxon>
        <taxon>Embryophyta</taxon>
        <taxon>Tracheophyta</taxon>
        <taxon>Spermatophyta</taxon>
        <taxon>Magnoliopsida</taxon>
        <taxon>Liliopsida</taxon>
        <taxon>Dioscoreales</taxon>
        <taxon>Dioscoreaceae</taxon>
        <taxon>Dioscorea</taxon>
    </lineage>
</organism>
<accession>A0ACB7W2G7</accession>
<proteinExistence type="predicted"/>
<name>A0ACB7W2G7_DIOAL</name>